<proteinExistence type="predicted"/>
<organism evidence="1 2">
    <name type="scientific">Massilia orientalis</name>
    <dbReference type="NCBI Taxonomy" id="3050128"/>
    <lineage>
        <taxon>Bacteria</taxon>
        <taxon>Pseudomonadati</taxon>
        <taxon>Pseudomonadota</taxon>
        <taxon>Betaproteobacteria</taxon>
        <taxon>Burkholderiales</taxon>
        <taxon>Oxalobacteraceae</taxon>
        <taxon>Telluria group</taxon>
        <taxon>Massilia</taxon>
    </lineage>
</organism>
<accession>A0ACC7MJZ1</accession>
<dbReference type="EMBL" id="JASNRB020000044">
    <property type="protein sequence ID" value="MFJ1472390.1"/>
    <property type="molecule type" value="Genomic_DNA"/>
</dbReference>
<comment type="caution">
    <text evidence="1">The sequence shown here is derived from an EMBL/GenBank/DDBJ whole genome shotgun (WGS) entry which is preliminary data.</text>
</comment>
<keyword evidence="2" id="KW-1185">Reference proteome</keyword>
<evidence type="ECO:0000313" key="1">
    <source>
        <dbReference type="EMBL" id="MFJ1472390.1"/>
    </source>
</evidence>
<reference evidence="1" key="1">
    <citation type="submission" date="2024-11" db="EMBL/GenBank/DDBJ databases">
        <title>Description of Massilia orientalis sp. nov., isolated from rhizosphere soil of Ageratina adenophora.</title>
        <authorList>
            <person name="Wang Y."/>
        </authorList>
    </citation>
    <scope>NUCLEOTIDE SEQUENCE</scope>
    <source>
        <strain evidence="1">YIM B02787</strain>
    </source>
</reference>
<keyword evidence="1" id="KW-0282">Flagellum</keyword>
<gene>
    <name evidence="1" type="ORF">QPK29_032145</name>
</gene>
<keyword evidence="1" id="KW-0969">Cilium</keyword>
<evidence type="ECO:0000313" key="2">
    <source>
        <dbReference type="Proteomes" id="UP001168096"/>
    </source>
</evidence>
<sequence length="254" mass="26760">MSIEIDPAWMMTVFLVSLRVGVLLLMSPIFTAIDGLVTVRVLLTLVLSGMLVSTMQLPAAPVALSIGPVIVAALQEAAVGVTLAFGVMAAFGAFSMAGEILDIQSGFGLASVYDPVTRGGAPMFATMLNMLGVVVFFSMDAHHAFMRGIAFSLQHAAPGDGFAAFQPDAVVRMFGLMFSLGVALIIPVMLCLLLVEIGLAVVSRVLPQMNVFVVLVPVKLAAGVILFALTVPLLGSPMGRVYAAIFQFWEQVLT</sequence>
<protein>
    <submittedName>
        <fullName evidence="1">Flagellar biosynthetic protein FliR</fullName>
    </submittedName>
</protein>
<name>A0ACC7MJZ1_9BURK</name>
<dbReference type="Proteomes" id="UP001168096">
    <property type="component" value="Unassembled WGS sequence"/>
</dbReference>
<keyword evidence="1" id="KW-0966">Cell projection</keyword>